<dbReference type="EMBL" id="JBHUDL010000005">
    <property type="protein sequence ID" value="MFD1632912.1"/>
    <property type="molecule type" value="Genomic_DNA"/>
</dbReference>
<evidence type="ECO:0000313" key="2">
    <source>
        <dbReference type="Proteomes" id="UP001597075"/>
    </source>
</evidence>
<gene>
    <name evidence="1" type="ORF">ACFSBJ_04060</name>
</gene>
<evidence type="ECO:0000313" key="1">
    <source>
        <dbReference type="EMBL" id="MFD1632912.1"/>
    </source>
</evidence>
<dbReference type="Proteomes" id="UP001597075">
    <property type="component" value="Unassembled WGS sequence"/>
</dbReference>
<comment type="caution">
    <text evidence="1">The sequence shown here is derived from an EMBL/GenBank/DDBJ whole genome shotgun (WGS) entry which is preliminary data.</text>
</comment>
<dbReference type="AlphaFoldDB" id="A0ABD6CUK3"/>
<proteinExistence type="predicted"/>
<accession>A0ABD6CUK3</accession>
<dbReference type="Gene3D" id="2.60.120.380">
    <property type="match status" value="1"/>
</dbReference>
<sequence>MHRRTYICSIAGVSVVSTLAGCTQGEAVLHKKRLSTTSPTKEWEVELQEGNQMRLEVEKTNDQSGRIHGFVHRRDNGEEIAKTSSDDPDDTFEVPITGTYIISVDPQRTSEGEIILRDLN</sequence>
<keyword evidence="2" id="KW-1185">Reference proteome</keyword>
<dbReference type="PROSITE" id="PS51257">
    <property type="entry name" value="PROKAR_LIPOPROTEIN"/>
    <property type="match status" value="1"/>
</dbReference>
<protein>
    <recommendedName>
        <fullName evidence="3">Emp24/gp25L/p24 family protein</fullName>
    </recommendedName>
</protein>
<reference evidence="1 2" key="1">
    <citation type="journal article" date="2019" name="Int. J. Syst. Evol. Microbiol.">
        <title>The Global Catalogue of Microorganisms (GCM) 10K type strain sequencing project: providing services to taxonomists for standard genome sequencing and annotation.</title>
        <authorList>
            <consortium name="The Broad Institute Genomics Platform"/>
            <consortium name="The Broad Institute Genome Sequencing Center for Infectious Disease"/>
            <person name="Wu L."/>
            <person name="Ma J."/>
        </authorList>
    </citation>
    <scope>NUCLEOTIDE SEQUENCE [LARGE SCALE GENOMIC DNA]</scope>
    <source>
        <strain evidence="1 2">CGMCC 1.10594</strain>
    </source>
</reference>
<organism evidence="1 2">
    <name type="scientific">Haloplanus ruber</name>
    <dbReference type="NCBI Taxonomy" id="869892"/>
    <lineage>
        <taxon>Archaea</taxon>
        <taxon>Methanobacteriati</taxon>
        <taxon>Methanobacteriota</taxon>
        <taxon>Stenosarchaea group</taxon>
        <taxon>Halobacteria</taxon>
        <taxon>Halobacteriales</taxon>
        <taxon>Haloferacaceae</taxon>
        <taxon>Haloplanus</taxon>
    </lineage>
</organism>
<evidence type="ECO:0008006" key="3">
    <source>
        <dbReference type="Google" id="ProtNLM"/>
    </source>
</evidence>
<dbReference type="RefSeq" id="WP_256406603.1">
    <property type="nucleotide sequence ID" value="NZ_CP187152.1"/>
</dbReference>
<name>A0ABD6CUK3_9EURY</name>